<dbReference type="PANTHER" id="PTHR46564">
    <property type="entry name" value="TRANSPOSASE"/>
    <property type="match status" value="1"/>
</dbReference>
<reference evidence="2" key="1">
    <citation type="submission" date="2021-06" db="EMBL/GenBank/DDBJ databases">
        <authorList>
            <person name="Kallberg Y."/>
            <person name="Tangrot J."/>
            <person name="Rosling A."/>
        </authorList>
    </citation>
    <scope>NUCLEOTIDE SEQUENCE</scope>
    <source>
        <strain evidence="2">FL966</strain>
    </source>
</reference>
<name>A0A9N9KI16_9GLOM</name>
<gene>
    <name evidence="2" type="ORF">CPELLU_LOCUS20709</name>
</gene>
<dbReference type="PANTHER" id="PTHR46564:SF1">
    <property type="entry name" value="TRANSPOSASE"/>
    <property type="match status" value="1"/>
</dbReference>
<dbReference type="GO" id="GO:0003676">
    <property type="term" value="F:nucleic acid binding"/>
    <property type="evidence" value="ECO:0007669"/>
    <property type="project" value="InterPro"/>
</dbReference>
<sequence length="159" mass="18282">NMVYIDETGFNLHFSKSRGHACCGRPAIRKVISNRGKNISVIAAINDNEVLHYKSILGSVNSEIFATFIDELLRIIPNRKFLVMNNICFHKSDIVKEIVEDTTHQILYLLSYSSFLNPIENCFSKIKDSVAKNRLRDRETILSRMNDAFNIVINEDCER</sequence>
<dbReference type="InterPro" id="IPR038717">
    <property type="entry name" value="Tc1-like_DDE_dom"/>
</dbReference>
<comment type="caution">
    <text evidence="2">The sequence shown here is derived from an EMBL/GenBank/DDBJ whole genome shotgun (WGS) entry which is preliminary data.</text>
</comment>
<feature type="non-terminal residue" evidence="2">
    <location>
        <position position="1"/>
    </location>
</feature>
<organism evidence="2 3">
    <name type="scientific">Cetraspora pellucida</name>
    <dbReference type="NCBI Taxonomy" id="1433469"/>
    <lineage>
        <taxon>Eukaryota</taxon>
        <taxon>Fungi</taxon>
        <taxon>Fungi incertae sedis</taxon>
        <taxon>Mucoromycota</taxon>
        <taxon>Glomeromycotina</taxon>
        <taxon>Glomeromycetes</taxon>
        <taxon>Diversisporales</taxon>
        <taxon>Gigasporaceae</taxon>
        <taxon>Cetraspora</taxon>
    </lineage>
</organism>
<protein>
    <submittedName>
        <fullName evidence="2">10501_t:CDS:1</fullName>
    </submittedName>
</protein>
<evidence type="ECO:0000259" key="1">
    <source>
        <dbReference type="Pfam" id="PF13358"/>
    </source>
</evidence>
<dbReference type="Gene3D" id="3.30.420.10">
    <property type="entry name" value="Ribonuclease H-like superfamily/Ribonuclease H"/>
    <property type="match status" value="1"/>
</dbReference>
<dbReference type="OrthoDB" id="2428500at2759"/>
<dbReference type="EMBL" id="CAJVQA010065783">
    <property type="protein sequence ID" value="CAG8831258.1"/>
    <property type="molecule type" value="Genomic_DNA"/>
</dbReference>
<feature type="domain" description="Tc1-like transposase DDE" evidence="1">
    <location>
        <begin position="2"/>
        <end position="140"/>
    </location>
</feature>
<proteinExistence type="predicted"/>
<dbReference type="AlphaFoldDB" id="A0A9N9KI16"/>
<accession>A0A9N9KI16</accession>
<dbReference type="Proteomes" id="UP000789759">
    <property type="component" value="Unassembled WGS sequence"/>
</dbReference>
<dbReference type="InterPro" id="IPR036397">
    <property type="entry name" value="RNaseH_sf"/>
</dbReference>
<keyword evidence="3" id="KW-1185">Reference proteome</keyword>
<evidence type="ECO:0000313" key="3">
    <source>
        <dbReference type="Proteomes" id="UP000789759"/>
    </source>
</evidence>
<dbReference type="Pfam" id="PF13358">
    <property type="entry name" value="DDE_3"/>
    <property type="match status" value="1"/>
</dbReference>
<evidence type="ECO:0000313" key="2">
    <source>
        <dbReference type="EMBL" id="CAG8831258.1"/>
    </source>
</evidence>